<reference evidence="1 2" key="1">
    <citation type="submission" date="2017-09" db="EMBL/GenBank/DDBJ databases">
        <authorList>
            <person name="Lee N."/>
            <person name="Cho B.-K."/>
        </authorList>
    </citation>
    <scope>NUCLEOTIDE SEQUENCE [LARGE SCALE GENOMIC DNA]</scope>
    <source>
        <strain evidence="1 2">ATCC 12769</strain>
    </source>
</reference>
<evidence type="ECO:0000313" key="1">
    <source>
        <dbReference type="EMBL" id="QEU76233.1"/>
    </source>
</evidence>
<accession>A0A5J6FJ42</accession>
<dbReference type="EMBL" id="CP023702">
    <property type="protein sequence ID" value="QEU76233.1"/>
    <property type="molecule type" value="Genomic_DNA"/>
</dbReference>
<name>A0A5J6FJ42_9ACTN</name>
<protein>
    <submittedName>
        <fullName evidence="1">Uncharacterized protein</fullName>
    </submittedName>
</protein>
<gene>
    <name evidence="1" type="ORF">CP967_33475</name>
</gene>
<dbReference type="Proteomes" id="UP000326178">
    <property type="component" value="Chromosome"/>
</dbReference>
<evidence type="ECO:0000313" key="2">
    <source>
        <dbReference type="Proteomes" id="UP000326178"/>
    </source>
</evidence>
<keyword evidence="2" id="KW-1185">Reference proteome</keyword>
<proteinExistence type="predicted"/>
<dbReference type="AlphaFoldDB" id="A0A5J6FJ42"/>
<dbReference type="KEGG" id="snk:CP967_33475"/>
<organism evidence="1 2">
    <name type="scientific">Streptomyces nitrosporeus</name>
    <dbReference type="NCBI Taxonomy" id="28894"/>
    <lineage>
        <taxon>Bacteria</taxon>
        <taxon>Bacillati</taxon>
        <taxon>Actinomycetota</taxon>
        <taxon>Actinomycetes</taxon>
        <taxon>Kitasatosporales</taxon>
        <taxon>Streptomycetaceae</taxon>
        <taxon>Streptomyces</taxon>
    </lineage>
</organism>
<sequence length="62" mass="6822">MDRLDGQSDVSFADKTDAPIYAGLVEEQGDVPAEVRRVAEETLREVDRALDFSSVRSPAALR</sequence>